<keyword evidence="2" id="KW-1185">Reference proteome</keyword>
<comment type="caution">
    <text evidence="1">The sequence shown here is derived from an EMBL/GenBank/DDBJ whole genome shotgun (WGS) entry which is preliminary data.</text>
</comment>
<accession>A0A2S8A7E5</accession>
<dbReference type="AlphaFoldDB" id="A0A2S8A7E5"/>
<proteinExistence type="predicted"/>
<dbReference type="SUPFAM" id="SSF47781">
    <property type="entry name" value="RuvA domain 2-like"/>
    <property type="match status" value="4"/>
</dbReference>
<dbReference type="RefSeq" id="WP_181042883.1">
    <property type="nucleotide sequence ID" value="NZ_PSZM01000046.1"/>
</dbReference>
<dbReference type="InterPro" id="IPR010994">
    <property type="entry name" value="RuvA_2-like"/>
</dbReference>
<dbReference type="Proteomes" id="UP000238042">
    <property type="component" value="Unassembled WGS sequence"/>
</dbReference>
<sequence>MIREQRVGLLFLLAFIIGTEIYIHRDSLFSGKVEKDSLPLNIQNIINSENQTDSKPILTTYFNPNAYSEADWQHIGFSKKQASIIIKYKNLVGGHFVSKEQLKQCFVISEEKYNELAPFIQLPEKITGNKTDHSTFTQYTLKKFNPNSFILTDWKNIGFTQKQAEVIIKYKELIGGKFISKDQLKKCFVISESKYKELAPFIELPENINQNNQTYTNTTYTLSQFNPNQFNSLDWQKIGFTQKQAESILKYKKSIGGIFISKDQIKKCFIISEEKYKELAPFIQLPEKINKNEQEKFSIDDKTIKYTLSKFNPNLYSSADWQKIGFSQKQAEVIIKYKNKLGGRFTSKQQIKQCFVISENKFNEIEPYIQF</sequence>
<evidence type="ECO:0000313" key="1">
    <source>
        <dbReference type="EMBL" id="PQL90488.1"/>
    </source>
</evidence>
<name>A0A2S8A7E5_9FLAO</name>
<evidence type="ECO:0000313" key="2">
    <source>
        <dbReference type="Proteomes" id="UP000238042"/>
    </source>
</evidence>
<protein>
    <recommendedName>
        <fullName evidence="3">Helix-hairpin-helix domain-containing protein</fullName>
    </recommendedName>
</protein>
<gene>
    <name evidence="1" type="ORF">C4S77_11400</name>
</gene>
<reference evidence="1 2" key="1">
    <citation type="submission" date="2018-02" db="EMBL/GenBank/DDBJ databases">
        <title>Genome sequences of Apibacter spp., gut symbionts of Asian honey bees.</title>
        <authorList>
            <person name="Kwong W.K."/>
            <person name="Steele M.I."/>
            <person name="Moran N.A."/>
        </authorList>
    </citation>
    <scope>NUCLEOTIDE SEQUENCE [LARGE SCALE GENOMIC DNA]</scope>
    <source>
        <strain evidence="2">wkB301</strain>
    </source>
</reference>
<dbReference type="EMBL" id="PSZM01000046">
    <property type="protein sequence ID" value="PQL90488.1"/>
    <property type="molecule type" value="Genomic_DNA"/>
</dbReference>
<evidence type="ECO:0008006" key="3">
    <source>
        <dbReference type="Google" id="ProtNLM"/>
    </source>
</evidence>
<organism evidence="1 2">
    <name type="scientific">Apibacter adventoris</name>
    <dbReference type="NCBI Taxonomy" id="1679466"/>
    <lineage>
        <taxon>Bacteria</taxon>
        <taxon>Pseudomonadati</taxon>
        <taxon>Bacteroidota</taxon>
        <taxon>Flavobacteriia</taxon>
        <taxon>Flavobacteriales</taxon>
        <taxon>Weeksellaceae</taxon>
        <taxon>Apibacter</taxon>
    </lineage>
</organism>